<feature type="compositionally biased region" description="Low complexity" evidence="1">
    <location>
        <begin position="163"/>
        <end position="175"/>
    </location>
</feature>
<reference evidence="2" key="1">
    <citation type="journal article" date="2014" name="Front. Microbiol.">
        <title>High frequency of phylogenetically diverse reductive dehalogenase-homologous genes in deep subseafloor sedimentary metagenomes.</title>
        <authorList>
            <person name="Kawai M."/>
            <person name="Futagami T."/>
            <person name="Toyoda A."/>
            <person name="Takaki Y."/>
            <person name="Nishi S."/>
            <person name="Hori S."/>
            <person name="Arai W."/>
            <person name="Tsubouchi T."/>
            <person name="Morono Y."/>
            <person name="Uchiyama I."/>
            <person name="Ito T."/>
            <person name="Fujiyama A."/>
            <person name="Inagaki F."/>
            <person name="Takami H."/>
        </authorList>
    </citation>
    <scope>NUCLEOTIDE SEQUENCE</scope>
    <source>
        <strain evidence="2">Expedition CK06-06</strain>
    </source>
</reference>
<feature type="non-terminal residue" evidence="2">
    <location>
        <position position="214"/>
    </location>
</feature>
<gene>
    <name evidence="2" type="ORF">S12H4_27523</name>
</gene>
<organism evidence="2">
    <name type="scientific">marine sediment metagenome</name>
    <dbReference type="NCBI Taxonomy" id="412755"/>
    <lineage>
        <taxon>unclassified sequences</taxon>
        <taxon>metagenomes</taxon>
        <taxon>ecological metagenomes</taxon>
    </lineage>
</organism>
<evidence type="ECO:0000256" key="1">
    <source>
        <dbReference type="SAM" id="MobiDB-lite"/>
    </source>
</evidence>
<dbReference type="AlphaFoldDB" id="X1U395"/>
<comment type="caution">
    <text evidence="2">The sequence shown here is derived from an EMBL/GenBank/DDBJ whole genome shotgun (WGS) entry which is preliminary data.</text>
</comment>
<name>X1U395_9ZZZZ</name>
<evidence type="ECO:0000313" key="2">
    <source>
        <dbReference type="EMBL" id="GAI98101.1"/>
    </source>
</evidence>
<sequence length="214" mass="22406">MFIISASDNRTVTGITIAEQGSVNASTGLDNIELYYETSSDCTGESYGGGETKFGLTDEDGFDGINGESSFTGSVAITSSSEMCVYVILDITSSANDDETLEIQITDPATDVTLQSGTPGPSGEAQAISGTTELQDPLKLDQEHYRWRNDTGGETGGAQSQVTAATDTTTDSSTDGLMAGMTITPGAGDYLIWFTSSVESDTANRRIFVSFTSA</sequence>
<proteinExistence type="predicted"/>
<protein>
    <submittedName>
        <fullName evidence="2">Uncharacterized protein</fullName>
    </submittedName>
</protein>
<feature type="region of interest" description="Disordered" evidence="1">
    <location>
        <begin position="111"/>
        <end position="133"/>
    </location>
</feature>
<feature type="region of interest" description="Disordered" evidence="1">
    <location>
        <begin position="147"/>
        <end position="176"/>
    </location>
</feature>
<accession>X1U395</accession>
<dbReference type="EMBL" id="BARW01015719">
    <property type="protein sequence ID" value="GAI98101.1"/>
    <property type="molecule type" value="Genomic_DNA"/>
</dbReference>